<dbReference type="PANTHER" id="PTHR32071:SF21">
    <property type="entry name" value="TRANSCRIPTIONAL REGULATORY PROTEIN FLGR"/>
    <property type="match status" value="1"/>
</dbReference>
<dbReference type="Pfam" id="PF00158">
    <property type="entry name" value="Sigma54_activat"/>
    <property type="match status" value="1"/>
</dbReference>
<dbReference type="GO" id="GO:0000160">
    <property type="term" value="P:phosphorelay signal transduction system"/>
    <property type="evidence" value="ECO:0007669"/>
    <property type="project" value="InterPro"/>
</dbReference>
<keyword evidence="4" id="KW-0238">DNA-binding</keyword>
<dbReference type="Pfam" id="PF00072">
    <property type="entry name" value="Response_reg"/>
    <property type="match status" value="1"/>
</dbReference>
<dbReference type="InterPro" id="IPR025662">
    <property type="entry name" value="Sigma_54_int_dom_ATP-bd_1"/>
</dbReference>
<dbReference type="PROSITE" id="PS00688">
    <property type="entry name" value="SIGMA54_INTERACT_3"/>
    <property type="match status" value="1"/>
</dbReference>
<dbReference type="InterPro" id="IPR009057">
    <property type="entry name" value="Homeodomain-like_sf"/>
</dbReference>
<dbReference type="SMART" id="SM00382">
    <property type="entry name" value="AAA"/>
    <property type="match status" value="1"/>
</dbReference>
<feature type="region of interest" description="Disordered" evidence="7">
    <location>
        <begin position="429"/>
        <end position="457"/>
    </location>
</feature>
<evidence type="ECO:0000256" key="1">
    <source>
        <dbReference type="ARBA" id="ARBA00022741"/>
    </source>
</evidence>
<dbReference type="Pfam" id="PF02954">
    <property type="entry name" value="HTH_8"/>
    <property type="match status" value="1"/>
</dbReference>
<dbReference type="Proteomes" id="UP000547674">
    <property type="component" value="Unassembled WGS sequence"/>
</dbReference>
<dbReference type="InterPro" id="IPR001789">
    <property type="entry name" value="Sig_transdc_resp-reg_receiver"/>
</dbReference>
<dbReference type="SUPFAM" id="SSF52540">
    <property type="entry name" value="P-loop containing nucleoside triphosphate hydrolases"/>
    <property type="match status" value="1"/>
</dbReference>
<dbReference type="GO" id="GO:0005524">
    <property type="term" value="F:ATP binding"/>
    <property type="evidence" value="ECO:0007669"/>
    <property type="project" value="UniProtKB-KW"/>
</dbReference>
<dbReference type="PROSITE" id="PS50045">
    <property type="entry name" value="SIGMA54_INTERACT_4"/>
    <property type="match status" value="1"/>
</dbReference>
<reference evidence="10 11" key="1">
    <citation type="submission" date="2020-03" db="EMBL/GenBank/DDBJ databases">
        <title>Metabolic flexibility allows generalist bacteria to become dominant in a frequently disturbed ecosystem.</title>
        <authorList>
            <person name="Chen Y.-J."/>
            <person name="Leung P.M."/>
            <person name="Bay S.K."/>
            <person name="Hugenholtz P."/>
            <person name="Kessler A.J."/>
            <person name="Shelley G."/>
            <person name="Waite D.W."/>
            <person name="Cook P.L."/>
            <person name="Greening C."/>
        </authorList>
    </citation>
    <scope>NUCLEOTIDE SEQUENCE [LARGE SCALE GENOMIC DNA]</scope>
    <source>
        <strain evidence="10">SS_bin_28</strain>
    </source>
</reference>
<dbReference type="InterPro" id="IPR002197">
    <property type="entry name" value="HTH_Fis"/>
</dbReference>
<proteinExistence type="predicted"/>
<dbReference type="PROSITE" id="PS00675">
    <property type="entry name" value="SIGMA54_INTERACT_1"/>
    <property type="match status" value="1"/>
</dbReference>
<dbReference type="InterPro" id="IPR002078">
    <property type="entry name" value="Sigma_54_int"/>
</dbReference>
<dbReference type="PANTHER" id="PTHR32071">
    <property type="entry name" value="TRANSCRIPTIONAL REGULATORY PROTEIN"/>
    <property type="match status" value="1"/>
</dbReference>
<dbReference type="GO" id="GO:0043565">
    <property type="term" value="F:sequence-specific DNA binding"/>
    <property type="evidence" value="ECO:0007669"/>
    <property type="project" value="InterPro"/>
</dbReference>
<evidence type="ECO:0000256" key="7">
    <source>
        <dbReference type="SAM" id="MobiDB-lite"/>
    </source>
</evidence>
<dbReference type="EMBL" id="JABDJR010000223">
    <property type="protein sequence ID" value="NNF06283.1"/>
    <property type="molecule type" value="Genomic_DNA"/>
</dbReference>
<evidence type="ECO:0000256" key="3">
    <source>
        <dbReference type="ARBA" id="ARBA00023015"/>
    </source>
</evidence>
<dbReference type="Gene3D" id="1.10.8.60">
    <property type="match status" value="1"/>
</dbReference>
<keyword evidence="2" id="KW-0067">ATP-binding</keyword>
<dbReference type="Gene3D" id="1.10.10.60">
    <property type="entry name" value="Homeodomain-like"/>
    <property type="match status" value="1"/>
</dbReference>
<feature type="domain" description="Response regulatory" evidence="9">
    <location>
        <begin position="1"/>
        <end position="112"/>
    </location>
</feature>
<dbReference type="SUPFAM" id="SSF52172">
    <property type="entry name" value="CheY-like"/>
    <property type="match status" value="1"/>
</dbReference>
<dbReference type="AlphaFoldDB" id="A0A7Y2EE06"/>
<name>A0A7Y2EE06_UNCEI</name>
<evidence type="ECO:0000256" key="6">
    <source>
        <dbReference type="PROSITE-ProRule" id="PRU00169"/>
    </source>
</evidence>
<evidence type="ECO:0000259" key="9">
    <source>
        <dbReference type="PROSITE" id="PS50110"/>
    </source>
</evidence>
<dbReference type="Gene3D" id="3.40.50.2300">
    <property type="match status" value="1"/>
</dbReference>
<dbReference type="InterPro" id="IPR003593">
    <property type="entry name" value="AAA+_ATPase"/>
</dbReference>
<comment type="caution">
    <text evidence="10">The sequence shown here is derived from an EMBL/GenBank/DDBJ whole genome shotgun (WGS) entry which is preliminary data.</text>
</comment>
<dbReference type="InterPro" id="IPR011006">
    <property type="entry name" value="CheY-like_superfamily"/>
</dbReference>
<keyword evidence="3" id="KW-0805">Transcription regulation</keyword>
<feature type="domain" description="Sigma-54 factor interaction" evidence="8">
    <location>
        <begin position="129"/>
        <end position="358"/>
    </location>
</feature>
<comment type="caution">
    <text evidence="6">Lacks conserved residue(s) required for the propagation of feature annotation.</text>
</comment>
<keyword evidence="5" id="KW-0804">Transcription</keyword>
<dbReference type="GO" id="GO:0006355">
    <property type="term" value="P:regulation of DNA-templated transcription"/>
    <property type="evidence" value="ECO:0007669"/>
    <property type="project" value="InterPro"/>
</dbReference>
<evidence type="ECO:0000256" key="2">
    <source>
        <dbReference type="ARBA" id="ARBA00022840"/>
    </source>
</evidence>
<dbReference type="PRINTS" id="PR01590">
    <property type="entry name" value="HTHFIS"/>
</dbReference>
<evidence type="ECO:0000313" key="10">
    <source>
        <dbReference type="EMBL" id="NNF06283.1"/>
    </source>
</evidence>
<organism evidence="10 11">
    <name type="scientific">Eiseniibacteriota bacterium</name>
    <dbReference type="NCBI Taxonomy" id="2212470"/>
    <lineage>
        <taxon>Bacteria</taxon>
        <taxon>Candidatus Eiseniibacteriota</taxon>
    </lineage>
</organism>
<sequence length="457" mass="49303">MPQILCVQDRDEGLEALVSRIGHTTRPARSLTEALDLVDRHPIDLIVTGLQLGSGTGLDLVEELRKSGKETPVIIMHPGSSPADMVTRSESENVLNTTLDVVSLQGAVEKALSACGLQSAQPEPATSLIVGNSSAIRDVLKIVNTVAATKASVLIQGESGTGKELLVKAVHEASPRAGKPFVAVNCAAIPEGLVESTLFGHERGSFTGATTRCLGAFERASGGTLLLDEVSELRLDLQAKLLRAIQEQEFERVGGGKPVHVDVRVVATSNRPLEEEVQNGRFRSDLYYRLRVVPIDVPPLRHRAEDIPVLVEHFVKRSAGELGVNCPSVPSFVKDALSRRTWPGNVRELEHAVERAVILNQSGSLSLEDFSEASLNHLPAAAPKKERAKESSAEEVFNLQELERQTIERALDATGGHRMKAAELLGISDRTLRNKLNGPSASARKRARDTEPFAEAA</sequence>
<dbReference type="InterPro" id="IPR058031">
    <property type="entry name" value="AAA_lid_NorR"/>
</dbReference>
<gene>
    <name evidence="10" type="ORF">HKN21_05955</name>
</gene>
<dbReference type="Pfam" id="PF25601">
    <property type="entry name" value="AAA_lid_14"/>
    <property type="match status" value="1"/>
</dbReference>
<dbReference type="CDD" id="cd00009">
    <property type="entry name" value="AAA"/>
    <property type="match status" value="1"/>
</dbReference>
<evidence type="ECO:0000256" key="4">
    <source>
        <dbReference type="ARBA" id="ARBA00023125"/>
    </source>
</evidence>
<dbReference type="CDD" id="cd00156">
    <property type="entry name" value="REC"/>
    <property type="match status" value="1"/>
</dbReference>
<evidence type="ECO:0000259" key="8">
    <source>
        <dbReference type="PROSITE" id="PS50045"/>
    </source>
</evidence>
<dbReference type="FunFam" id="3.40.50.300:FF:000006">
    <property type="entry name" value="DNA-binding transcriptional regulator NtrC"/>
    <property type="match status" value="1"/>
</dbReference>
<dbReference type="InterPro" id="IPR027417">
    <property type="entry name" value="P-loop_NTPase"/>
</dbReference>
<protein>
    <submittedName>
        <fullName evidence="10">Sigma-54-dependent Fis family transcriptional regulator</fullName>
    </submittedName>
</protein>
<dbReference type="InterPro" id="IPR025944">
    <property type="entry name" value="Sigma_54_int_dom_CS"/>
</dbReference>
<dbReference type="PROSITE" id="PS00676">
    <property type="entry name" value="SIGMA54_INTERACT_2"/>
    <property type="match status" value="1"/>
</dbReference>
<dbReference type="InterPro" id="IPR025943">
    <property type="entry name" value="Sigma_54_int_dom_ATP-bd_2"/>
</dbReference>
<dbReference type="PROSITE" id="PS50110">
    <property type="entry name" value="RESPONSE_REGULATORY"/>
    <property type="match status" value="1"/>
</dbReference>
<dbReference type="SUPFAM" id="SSF46689">
    <property type="entry name" value="Homeodomain-like"/>
    <property type="match status" value="1"/>
</dbReference>
<keyword evidence="1" id="KW-0547">Nucleotide-binding</keyword>
<dbReference type="Gene3D" id="3.40.50.300">
    <property type="entry name" value="P-loop containing nucleotide triphosphate hydrolases"/>
    <property type="match status" value="1"/>
</dbReference>
<accession>A0A7Y2EE06</accession>
<evidence type="ECO:0000256" key="5">
    <source>
        <dbReference type="ARBA" id="ARBA00023163"/>
    </source>
</evidence>
<evidence type="ECO:0000313" key="11">
    <source>
        <dbReference type="Proteomes" id="UP000547674"/>
    </source>
</evidence>